<organism evidence="1 2">
    <name type="scientific">Breoghania corrubedonensis</name>
    <dbReference type="NCBI Taxonomy" id="665038"/>
    <lineage>
        <taxon>Bacteria</taxon>
        <taxon>Pseudomonadati</taxon>
        <taxon>Pseudomonadota</taxon>
        <taxon>Alphaproteobacteria</taxon>
        <taxon>Hyphomicrobiales</taxon>
        <taxon>Stappiaceae</taxon>
        <taxon>Breoghania</taxon>
    </lineage>
</organism>
<reference evidence="1 2" key="1">
    <citation type="submission" date="2018-04" db="EMBL/GenBank/DDBJ databases">
        <title>Genomic Encyclopedia of Archaeal and Bacterial Type Strains, Phase II (KMG-II): from individual species to whole genera.</title>
        <authorList>
            <person name="Goeker M."/>
        </authorList>
    </citation>
    <scope>NUCLEOTIDE SEQUENCE [LARGE SCALE GENOMIC DNA]</scope>
    <source>
        <strain evidence="1 2">DSM 23382</strain>
    </source>
</reference>
<gene>
    <name evidence="1" type="ORF">C8N35_1164</name>
</gene>
<dbReference type="AlphaFoldDB" id="A0A2T5UPW8"/>
<comment type="caution">
    <text evidence="1">The sequence shown here is derived from an EMBL/GenBank/DDBJ whole genome shotgun (WGS) entry which is preliminary data.</text>
</comment>
<proteinExistence type="predicted"/>
<protein>
    <submittedName>
        <fullName evidence="1">Uncharacterized protein</fullName>
    </submittedName>
</protein>
<name>A0A2T5UPW8_9HYPH</name>
<dbReference type="Proteomes" id="UP000244081">
    <property type="component" value="Unassembled WGS sequence"/>
</dbReference>
<dbReference type="EMBL" id="QAYG01000016">
    <property type="protein sequence ID" value="PTW53549.1"/>
    <property type="molecule type" value="Genomic_DNA"/>
</dbReference>
<evidence type="ECO:0000313" key="1">
    <source>
        <dbReference type="EMBL" id="PTW53549.1"/>
    </source>
</evidence>
<evidence type="ECO:0000313" key="2">
    <source>
        <dbReference type="Proteomes" id="UP000244081"/>
    </source>
</evidence>
<sequence>MGVVRTLQAEAHRGKIGYIDRYARVGTALCWPQRGAQTDEIQMVAASVRLAPPLTPSHVHDKRSLMGRKKTYTEQIRVPLPEGKTAEIDSVLEPGEYRLDLMRDAIDREVARRVRRKRRLSDQDGGE</sequence>
<keyword evidence="2" id="KW-1185">Reference proteome</keyword>
<accession>A0A2T5UPW8</accession>